<dbReference type="PANTHER" id="PTHR31424">
    <property type="entry name" value="PROTEIN CBG23806"/>
    <property type="match status" value="1"/>
</dbReference>
<gene>
    <name evidence="1" type="ORF">EGW08_023462</name>
</gene>
<comment type="caution">
    <text evidence="1">The sequence shown here is derived from an EMBL/GenBank/DDBJ whole genome shotgun (WGS) entry which is preliminary data.</text>
</comment>
<protein>
    <submittedName>
        <fullName evidence="1">Uncharacterized protein</fullName>
    </submittedName>
</protein>
<organism evidence="1 2">
    <name type="scientific">Elysia chlorotica</name>
    <name type="common">Eastern emerald elysia</name>
    <name type="synonym">Sea slug</name>
    <dbReference type="NCBI Taxonomy" id="188477"/>
    <lineage>
        <taxon>Eukaryota</taxon>
        <taxon>Metazoa</taxon>
        <taxon>Spiralia</taxon>
        <taxon>Lophotrochozoa</taxon>
        <taxon>Mollusca</taxon>
        <taxon>Gastropoda</taxon>
        <taxon>Heterobranchia</taxon>
        <taxon>Euthyneura</taxon>
        <taxon>Panpulmonata</taxon>
        <taxon>Sacoglossa</taxon>
        <taxon>Placobranchoidea</taxon>
        <taxon>Plakobranchidae</taxon>
        <taxon>Elysia</taxon>
    </lineage>
</organism>
<evidence type="ECO:0000313" key="1">
    <source>
        <dbReference type="EMBL" id="RUS68777.1"/>
    </source>
</evidence>
<evidence type="ECO:0000313" key="2">
    <source>
        <dbReference type="Proteomes" id="UP000271974"/>
    </source>
</evidence>
<reference evidence="1 2" key="1">
    <citation type="submission" date="2019-01" db="EMBL/GenBank/DDBJ databases">
        <title>A draft genome assembly of the solar-powered sea slug Elysia chlorotica.</title>
        <authorList>
            <person name="Cai H."/>
            <person name="Li Q."/>
            <person name="Fang X."/>
            <person name="Li J."/>
            <person name="Curtis N.E."/>
            <person name="Altenburger A."/>
            <person name="Shibata T."/>
            <person name="Feng M."/>
            <person name="Maeda T."/>
            <person name="Schwartz J.A."/>
            <person name="Shigenobu S."/>
            <person name="Lundholm N."/>
            <person name="Nishiyama T."/>
            <person name="Yang H."/>
            <person name="Hasebe M."/>
            <person name="Li S."/>
            <person name="Pierce S.K."/>
            <person name="Wang J."/>
        </authorList>
    </citation>
    <scope>NUCLEOTIDE SEQUENCE [LARGE SCALE GENOMIC DNA]</scope>
    <source>
        <strain evidence="1">EC2010</strain>
        <tissue evidence="1">Whole organism of an adult</tissue>
    </source>
</reference>
<dbReference type="Proteomes" id="UP000271974">
    <property type="component" value="Unassembled WGS sequence"/>
</dbReference>
<dbReference type="EMBL" id="RQTK01002017">
    <property type="protein sequence ID" value="RUS68777.1"/>
    <property type="molecule type" value="Genomic_DNA"/>
</dbReference>
<proteinExistence type="predicted"/>
<keyword evidence="2" id="KW-1185">Reference proteome</keyword>
<accession>A0A433SIM5</accession>
<sequence length="366" mass="42270">MTDRISVMKKFCRDLDSACKSTIGNDEQQVFTQLLRKQFQKFRPYASVDNISDYLTNILNIYKQNNLLTWHSGTIPDDEVWIKAGADHGKDALYKAAQCHKEKFDTGHRCAQLLKHVMKSSDKDTKSKLTKLHATKLEKLVRWERWEYNVISEKGKKKELVEHYQVTELKLLPMTARRAVTSRAGIKERVSMTTEAALAMKESVGLTWSQLRTQRKFLKASGLTLPHEQRKRKYGKQLDALYKAAQCHKEKFDTGHRCAQLLKHVMKSSDKDTKSKLTKLHGNVSPLLGDKLEKLVRWERWEYNVISEKGKKKELVEHYLCITVGDPLSIKDTNAYKSTRSGWIHTETLEPGTMMALQATWKFVAL</sequence>
<dbReference type="AlphaFoldDB" id="A0A433SIM5"/>
<dbReference type="OrthoDB" id="6210975at2759"/>
<name>A0A433SIM5_ELYCH</name>